<dbReference type="STRING" id="1914963.AWW67_13375"/>
<accession>A0A150XKW5</accession>
<evidence type="ECO:0000313" key="2">
    <source>
        <dbReference type="EMBL" id="KYG79360.1"/>
    </source>
</evidence>
<dbReference type="InterPro" id="IPR010982">
    <property type="entry name" value="Lambda_DNA-bd_dom_sf"/>
</dbReference>
<dbReference type="RefSeq" id="WP_062303500.1">
    <property type="nucleotide sequence ID" value="NZ_LRPB01000049.1"/>
</dbReference>
<evidence type="ECO:0000259" key="1">
    <source>
        <dbReference type="PROSITE" id="PS50943"/>
    </source>
</evidence>
<dbReference type="CDD" id="cd00093">
    <property type="entry name" value="HTH_XRE"/>
    <property type="match status" value="1"/>
</dbReference>
<evidence type="ECO:0000313" key="3">
    <source>
        <dbReference type="Proteomes" id="UP000075663"/>
    </source>
</evidence>
<organism evidence="2 3">
    <name type="scientific">Roseivirga seohaensis</name>
    <dbReference type="NCBI Taxonomy" id="1914963"/>
    <lineage>
        <taxon>Bacteria</taxon>
        <taxon>Pseudomonadati</taxon>
        <taxon>Bacteroidota</taxon>
        <taxon>Cytophagia</taxon>
        <taxon>Cytophagales</taxon>
        <taxon>Roseivirgaceae</taxon>
        <taxon>Roseivirga</taxon>
    </lineage>
</organism>
<reference evidence="2 3" key="1">
    <citation type="submission" date="2016-01" db="EMBL/GenBank/DDBJ databases">
        <title>Genome sequencing of Roseivirga seohaensis SW-152.</title>
        <authorList>
            <person name="Selvaratnam C."/>
            <person name="Thevarajoo S."/>
            <person name="Goh K.M."/>
            <person name="Ee R."/>
            <person name="Chan K.-G."/>
            <person name="Chong C.S."/>
        </authorList>
    </citation>
    <scope>NUCLEOTIDE SEQUENCE [LARGE SCALE GENOMIC DNA]</scope>
    <source>
        <strain evidence="2 3">SW-152</strain>
    </source>
</reference>
<dbReference type="EMBL" id="LRPB01000049">
    <property type="protein sequence ID" value="KYG79360.1"/>
    <property type="molecule type" value="Genomic_DNA"/>
</dbReference>
<dbReference type="Gene3D" id="1.10.260.40">
    <property type="entry name" value="lambda repressor-like DNA-binding domains"/>
    <property type="match status" value="1"/>
</dbReference>
<dbReference type="InterPro" id="IPR001387">
    <property type="entry name" value="Cro/C1-type_HTH"/>
</dbReference>
<gene>
    <name evidence="2" type="ORF">AWW67_13375</name>
</gene>
<dbReference type="PROSITE" id="PS50943">
    <property type="entry name" value="HTH_CROC1"/>
    <property type="match status" value="1"/>
</dbReference>
<comment type="caution">
    <text evidence="2">The sequence shown here is derived from an EMBL/GenBank/DDBJ whole genome shotgun (WGS) entry which is preliminary data.</text>
</comment>
<sequence length="78" mass="8994">MKEGEAIDDALKAIGERLKKLREESFEGGYVKFAIHHVNMQPKQYWKLEAGTANFTIKTLLRVLDVHKITLEDFFKGT</sequence>
<dbReference type="AlphaFoldDB" id="A0A150XKW5"/>
<proteinExistence type="predicted"/>
<dbReference type="SUPFAM" id="SSF47413">
    <property type="entry name" value="lambda repressor-like DNA-binding domains"/>
    <property type="match status" value="1"/>
</dbReference>
<name>A0A150XKW5_9BACT</name>
<dbReference type="GO" id="GO:0003677">
    <property type="term" value="F:DNA binding"/>
    <property type="evidence" value="ECO:0007669"/>
    <property type="project" value="InterPro"/>
</dbReference>
<protein>
    <recommendedName>
        <fullName evidence="1">HTH cro/C1-type domain-containing protein</fullName>
    </recommendedName>
</protein>
<feature type="domain" description="HTH cro/C1-type" evidence="1">
    <location>
        <begin position="39"/>
        <end position="74"/>
    </location>
</feature>
<dbReference type="Proteomes" id="UP000075663">
    <property type="component" value="Unassembled WGS sequence"/>
</dbReference>